<reference evidence="1" key="1">
    <citation type="submission" date="2021-06" db="EMBL/GenBank/DDBJ databases">
        <authorList>
            <person name="Kallberg Y."/>
            <person name="Tangrot J."/>
            <person name="Rosling A."/>
        </authorList>
    </citation>
    <scope>NUCLEOTIDE SEQUENCE</scope>
    <source>
        <strain evidence="1">FL130A</strain>
    </source>
</reference>
<dbReference type="AlphaFoldDB" id="A0A9N9IZX5"/>
<proteinExistence type="predicted"/>
<evidence type="ECO:0000313" key="1">
    <source>
        <dbReference type="EMBL" id="CAG8757337.1"/>
    </source>
</evidence>
<organism evidence="1 2">
    <name type="scientific">Ambispora leptoticha</name>
    <dbReference type="NCBI Taxonomy" id="144679"/>
    <lineage>
        <taxon>Eukaryota</taxon>
        <taxon>Fungi</taxon>
        <taxon>Fungi incertae sedis</taxon>
        <taxon>Mucoromycota</taxon>
        <taxon>Glomeromycotina</taxon>
        <taxon>Glomeromycetes</taxon>
        <taxon>Archaeosporales</taxon>
        <taxon>Ambisporaceae</taxon>
        <taxon>Ambispora</taxon>
    </lineage>
</organism>
<comment type="caution">
    <text evidence="1">The sequence shown here is derived from an EMBL/GenBank/DDBJ whole genome shotgun (WGS) entry which is preliminary data.</text>
</comment>
<feature type="non-terminal residue" evidence="1">
    <location>
        <position position="1"/>
    </location>
</feature>
<protein>
    <submittedName>
        <fullName evidence="1">1582_t:CDS:1</fullName>
    </submittedName>
</protein>
<sequence>VDAEKGDNVAGVGKLHFILGVDDVGKGDRVAGVGKTLEAMLVEEFMLQFQAIKGTVESKSTFFCSQDDKH</sequence>
<name>A0A9N9IZX5_9GLOM</name>
<evidence type="ECO:0000313" key="2">
    <source>
        <dbReference type="Proteomes" id="UP000789508"/>
    </source>
</evidence>
<gene>
    <name evidence="1" type="ORF">ALEPTO_LOCUS13535</name>
</gene>
<feature type="non-terminal residue" evidence="1">
    <location>
        <position position="70"/>
    </location>
</feature>
<dbReference type="EMBL" id="CAJVPS010044327">
    <property type="protein sequence ID" value="CAG8757337.1"/>
    <property type="molecule type" value="Genomic_DNA"/>
</dbReference>
<accession>A0A9N9IZX5</accession>
<keyword evidence="2" id="KW-1185">Reference proteome</keyword>
<dbReference type="Proteomes" id="UP000789508">
    <property type="component" value="Unassembled WGS sequence"/>
</dbReference>